<sequence>MGRTIELLAGGGISGILTIASRKLATNFMVLRYSTWSYFLLIIMVLTVALSYRPVGLLKKLFARHKGLTASVTGAVVGSIVGFAVNDSGILIPAIIMSYIFPSIAYLMLWERYDMNKQES</sequence>
<evidence type="ECO:0000313" key="3">
    <source>
        <dbReference type="Proteomes" id="UP000178086"/>
    </source>
</evidence>
<dbReference type="Proteomes" id="UP000178086">
    <property type="component" value="Unassembled WGS sequence"/>
</dbReference>
<keyword evidence="1" id="KW-1133">Transmembrane helix</keyword>
<organism evidence="2 3">
    <name type="scientific">Candidatus Aquicultor primus</name>
    <dbReference type="NCBI Taxonomy" id="1797195"/>
    <lineage>
        <taxon>Bacteria</taxon>
        <taxon>Bacillati</taxon>
        <taxon>Actinomycetota</taxon>
        <taxon>Candidatus Aquicultoria</taxon>
        <taxon>Candidatus Aquicultorales</taxon>
        <taxon>Candidatus Aquicultoraceae</taxon>
        <taxon>Candidatus Aquicultor</taxon>
    </lineage>
</organism>
<keyword evidence="1" id="KW-0812">Transmembrane</keyword>
<feature type="transmembrane region" description="Helical" evidence="1">
    <location>
        <begin position="36"/>
        <end position="55"/>
    </location>
</feature>
<evidence type="ECO:0000256" key="1">
    <source>
        <dbReference type="SAM" id="Phobius"/>
    </source>
</evidence>
<proteinExistence type="predicted"/>
<comment type="caution">
    <text evidence="2">The sequence shown here is derived from an EMBL/GenBank/DDBJ whole genome shotgun (WGS) entry which is preliminary data.</text>
</comment>
<evidence type="ECO:0000313" key="2">
    <source>
        <dbReference type="EMBL" id="OFW32709.1"/>
    </source>
</evidence>
<gene>
    <name evidence="2" type="ORF">A2074_03120</name>
</gene>
<dbReference type="AlphaFoldDB" id="A0A1F2UI42"/>
<name>A0A1F2UI42_9ACTN</name>
<accession>A0A1F2UI42</accession>
<feature type="transmembrane region" description="Helical" evidence="1">
    <location>
        <begin position="91"/>
        <end position="110"/>
    </location>
</feature>
<feature type="transmembrane region" description="Helical" evidence="1">
    <location>
        <begin position="67"/>
        <end position="85"/>
    </location>
</feature>
<dbReference type="EMBL" id="MELI01000088">
    <property type="protein sequence ID" value="OFW32709.1"/>
    <property type="molecule type" value="Genomic_DNA"/>
</dbReference>
<keyword evidence="1" id="KW-0472">Membrane</keyword>
<protein>
    <submittedName>
        <fullName evidence="2">Uncharacterized protein</fullName>
    </submittedName>
</protein>
<reference evidence="2 3" key="1">
    <citation type="journal article" date="2016" name="Nat. Commun.">
        <title>Thousands of microbial genomes shed light on interconnected biogeochemical processes in an aquifer system.</title>
        <authorList>
            <person name="Anantharaman K."/>
            <person name="Brown C.T."/>
            <person name="Hug L.A."/>
            <person name="Sharon I."/>
            <person name="Castelle C.J."/>
            <person name="Probst A.J."/>
            <person name="Thomas B.C."/>
            <person name="Singh A."/>
            <person name="Wilkins M.J."/>
            <person name="Karaoz U."/>
            <person name="Brodie E.L."/>
            <person name="Williams K.H."/>
            <person name="Hubbard S.S."/>
            <person name="Banfield J.F."/>
        </authorList>
    </citation>
    <scope>NUCLEOTIDE SEQUENCE [LARGE SCALE GENOMIC DNA]</scope>
</reference>